<dbReference type="FunFam" id="1.10.3210.10:FF:000001">
    <property type="entry name" value="GTP pyrophosphokinase RelA"/>
    <property type="match status" value="1"/>
</dbReference>
<dbReference type="Proteomes" id="UP000526184">
    <property type="component" value="Unassembled WGS sequence"/>
</dbReference>
<dbReference type="Pfam" id="PF02824">
    <property type="entry name" value="TGS"/>
    <property type="match status" value="1"/>
</dbReference>
<comment type="pathway">
    <text evidence="1">Purine metabolism.</text>
</comment>
<feature type="domain" description="TGS" evidence="4">
    <location>
        <begin position="392"/>
        <end position="453"/>
    </location>
</feature>
<dbReference type="EMBL" id="JABMKT010000002">
    <property type="protein sequence ID" value="NYV27419.1"/>
    <property type="molecule type" value="Genomic_DNA"/>
</dbReference>
<dbReference type="SUPFAM" id="SSF81301">
    <property type="entry name" value="Nucleotidyltransferase"/>
    <property type="match status" value="1"/>
</dbReference>
<dbReference type="Pfam" id="PF04607">
    <property type="entry name" value="RelA_SpoT"/>
    <property type="match status" value="1"/>
</dbReference>
<dbReference type="SMART" id="SM00954">
    <property type="entry name" value="RelA_SpoT"/>
    <property type="match status" value="1"/>
</dbReference>
<sequence length="730" mass="84398">MANITGREVFQRLKNDIIENHKELDIERIEEAYVLAEESHRDQKRKSGEEYIVHPLEVAEILLALRMDIDTIVAGILHDVVEDTLITLSDIEYSFGKDVAMLIDGVTKLRNLPKKEGKQIENVRKMVVAMSEDVRVVIIKLADRLHNMRTLKFQTPEKQIEKSKETMDIFAPIAHRIGMGKIKSELEDISFYYLNQKGYQEIKGLVNAKKEERQRYIKKIIEIIENELKKSSIDATVNGRTKHLYSIYKKMYEKNKQFKELMDLTAIRVLTKKEVDCYAVLGLIHSIFTPVPGRFKDYIAVPKANGYQSIHTTVRGLENQIIEIQIRTEEMHQIAEEGVAAHWMYKEKKSKDKNEKYYAAVKKIIENSIEGVNNTVQEETFAKEVTEQILKKTIFVFTPKGDVVELTAGSTVLDFAFQVHTQIGYRTIGAKVNDRIVTLDYVVENGDKIEILTSKTAKGPGNDWINIVNNQSSKSKIRKWFKDMEFEIKSKEGEILINEEFNKIGLKFKDFEDDDRVLLYMKKFNIMNIEQLYYKFANNELNLEHFIAKFEKKTEVSIEQAIEEETAKGTQKIRENNQGIKVSGSDNTLFNFAKCCAPLPGDNISGFVTRGRGIVIHRSDCNNVLKLLEQEPEREIEVYWDESLLEKSNAKYQMYFTIKTVGRPGLMLDIMRLLNEYKMDLTGVNTKVVKENGESLALIQLGVLVKKREDYEKLSKNLLNMREILEIIRK</sequence>
<dbReference type="AlphaFoldDB" id="A0A7Z0PE90"/>
<dbReference type="Gene3D" id="3.30.460.10">
    <property type="entry name" value="Beta Polymerase, domain 2"/>
    <property type="match status" value="1"/>
</dbReference>
<dbReference type="GO" id="GO:0015969">
    <property type="term" value="P:guanosine tetraphosphate metabolic process"/>
    <property type="evidence" value="ECO:0007669"/>
    <property type="project" value="InterPro"/>
</dbReference>
<reference evidence="5 6" key="1">
    <citation type="submission" date="2020-05" db="EMBL/GenBank/DDBJ databases">
        <title>Streptobacillus felis strain LHL191014123.</title>
        <authorList>
            <person name="Fawzy A."/>
            <person name="Rau J."/>
            <person name="Risse K."/>
            <person name="Schauerte N."/>
            <person name="Geiger C."/>
            <person name="Blom J."/>
            <person name="Imirzalioglu C."/>
            <person name="Falgenhauer J."/>
            <person name="Bach A."/>
            <person name="Herden C."/>
            <person name="Eisenberg T."/>
        </authorList>
    </citation>
    <scope>NUCLEOTIDE SEQUENCE [LARGE SCALE GENOMIC DNA]</scope>
    <source>
        <strain evidence="5 6">LHL191014123</strain>
    </source>
</reference>
<proteinExistence type="inferred from homology"/>
<evidence type="ECO:0000313" key="5">
    <source>
        <dbReference type="EMBL" id="NYV27419.1"/>
    </source>
</evidence>
<evidence type="ECO:0000259" key="3">
    <source>
        <dbReference type="PROSITE" id="PS51831"/>
    </source>
</evidence>
<dbReference type="SUPFAM" id="SSF109604">
    <property type="entry name" value="HD-domain/PDEase-like"/>
    <property type="match status" value="1"/>
</dbReference>
<accession>A0A7Z0PE90</accession>
<dbReference type="Gene3D" id="1.10.3210.10">
    <property type="entry name" value="Hypothetical protein af1432"/>
    <property type="match status" value="1"/>
</dbReference>
<dbReference type="Pfam" id="PF13291">
    <property type="entry name" value="ACT_4"/>
    <property type="match status" value="1"/>
</dbReference>
<dbReference type="GO" id="GO:0016787">
    <property type="term" value="F:hydrolase activity"/>
    <property type="evidence" value="ECO:0007669"/>
    <property type="project" value="UniProtKB-KW"/>
</dbReference>
<feature type="domain" description="HD" evidence="3">
    <location>
        <begin position="51"/>
        <end position="148"/>
    </location>
</feature>
<dbReference type="Gene3D" id="3.30.70.260">
    <property type="match status" value="1"/>
</dbReference>
<dbReference type="InterPro" id="IPR004811">
    <property type="entry name" value="RelA/Spo_fam"/>
</dbReference>
<dbReference type="Gene3D" id="3.10.20.30">
    <property type="match status" value="1"/>
</dbReference>
<keyword evidence="6" id="KW-1185">Reference proteome</keyword>
<dbReference type="RefSeq" id="WP_180135337.1">
    <property type="nucleotide sequence ID" value="NZ_JABMKT010000002.1"/>
</dbReference>
<dbReference type="PROSITE" id="PS51831">
    <property type="entry name" value="HD"/>
    <property type="match status" value="1"/>
</dbReference>
<dbReference type="GO" id="GO:0005886">
    <property type="term" value="C:plasma membrane"/>
    <property type="evidence" value="ECO:0007669"/>
    <property type="project" value="TreeGrafter"/>
</dbReference>
<dbReference type="CDD" id="cd05399">
    <property type="entry name" value="NT_Rel-Spo_like"/>
    <property type="match status" value="1"/>
</dbReference>
<dbReference type="InterPro" id="IPR004095">
    <property type="entry name" value="TGS"/>
</dbReference>
<dbReference type="FunFam" id="3.30.460.10:FF:000001">
    <property type="entry name" value="GTP pyrophosphokinase RelA"/>
    <property type="match status" value="1"/>
</dbReference>
<comment type="caution">
    <text evidence="5">The sequence shown here is derived from an EMBL/GenBank/DDBJ whole genome shotgun (WGS) entry which is preliminary data.</text>
</comment>
<dbReference type="InterPro" id="IPR012675">
    <property type="entry name" value="Beta-grasp_dom_sf"/>
</dbReference>
<dbReference type="FunFam" id="3.10.20.30:FF:000002">
    <property type="entry name" value="GTP pyrophosphokinase (RelA/SpoT)"/>
    <property type="match status" value="1"/>
</dbReference>
<dbReference type="CDD" id="cd01668">
    <property type="entry name" value="TGS_RSH"/>
    <property type="match status" value="1"/>
</dbReference>
<dbReference type="PANTHER" id="PTHR21262">
    <property type="entry name" value="GUANOSINE-3',5'-BIS DIPHOSPHATE 3'-PYROPHOSPHOHYDROLASE"/>
    <property type="match status" value="1"/>
</dbReference>
<evidence type="ECO:0000256" key="1">
    <source>
        <dbReference type="ARBA" id="ARBA00025704"/>
    </source>
</evidence>
<protein>
    <submittedName>
        <fullName evidence="5">Bifunctional (P)ppGpp synthetase/guanosine-3',5'-bis(Diphosphate) 3'-pyrophosphohydrolase</fullName>
    </submittedName>
</protein>
<gene>
    <name evidence="5" type="ORF">HP397_01075</name>
</gene>
<dbReference type="PROSITE" id="PS51880">
    <property type="entry name" value="TGS"/>
    <property type="match status" value="1"/>
</dbReference>
<dbReference type="InterPro" id="IPR033655">
    <property type="entry name" value="TGS_RelA/SpoT"/>
</dbReference>
<dbReference type="InterPro" id="IPR012676">
    <property type="entry name" value="TGS-like"/>
</dbReference>
<dbReference type="InterPro" id="IPR007685">
    <property type="entry name" value="RelA_SpoT"/>
</dbReference>
<dbReference type="Pfam" id="PF13328">
    <property type="entry name" value="HD_4"/>
    <property type="match status" value="1"/>
</dbReference>
<comment type="function">
    <text evidence="2">In eubacteria ppGpp (guanosine 3'-diphosphate 5'-diphosphate) is a mediator of the stringent response that coordinates a variety of cellular activities in response to changes in nutritional abundance.</text>
</comment>
<dbReference type="SUPFAM" id="SSF81271">
    <property type="entry name" value="TGS-like"/>
    <property type="match status" value="1"/>
</dbReference>
<comment type="similarity">
    <text evidence="2">Belongs to the relA/spoT family.</text>
</comment>
<dbReference type="PANTHER" id="PTHR21262:SF31">
    <property type="entry name" value="GTP PYROPHOSPHOKINASE"/>
    <property type="match status" value="1"/>
</dbReference>
<dbReference type="InterPro" id="IPR006674">
    <property type="entry name" value="HD_domain"/>
</dbReference>
<dbReference type="NCBIfam" id="TIGR00691">
    <property type="entry name" value="spoT_relA"/>
    <property type="match status" value="1"/>
</dbReference>
<evidence type="ECO:0000256" key="2">
    <source>
        <dbReference type="RuleBase" id="RU003847"/>
    </source>
</evidence>
<dbReference type="InterPro" id="IPR002912">
    <property type="entry name" value="ACT_dom"/>
</dbReference>
<evidence type="ECO:0000259" key="4">
    <source>
        <dbReference type="PROSITE" id="PS51880"/>
    </source>
</evidence>
<name>A0A7Z0PE90_9FUSO</name>
<evidence type="ECO:0000313" key="6">
    <source>
        <dbReference type="Proteomes" id="UP000526184"/>
    </source>
</evidence>
<organism evidence="5 6">
    <name type="scientific">Streptobacillus felis</name>
    <dbReference type="NCBI Taxonomy" id="1384509"/>
    <lineage>
        <taxon>Bacteria</taxon>
        <taxon>Fusobacteriati</taxon>
        <taxon>Fusobacteriota</taxon>
        <taxon>Fusobacteriia</taxon>
        <taxon>Fusobacteriales</taxon>
        <taxon>Leptotrichiaceae</taxon>
        <taxon>Streptobacillus</taxon>
    </lineage>
</organism>
<dbReference type="InterPro" id="IPR043519">
    <property type="entry name" value="NT_sf"/>
</dbReference>
<dbReference type="SMART" id="SM00471">
    <property type="entry name" value="HDc"/>
    <property type="match status" value="1"/>
</dbReference>
<keyword evidence="5" id="KW-0378">Hydrolase</keyword>
<dbReference type="InterPro" id="IPR003607">
    <property type="entry name" value="HD/PDEase_dom"/>
</dbReference>
<dbReference type="CDD" id="cd00077">
    <property type="entry name" value="HDc"/>
    <property type="match status" value="1"/>
</dbReference>